<evidence type="ECO:0000259" key="2">
    <source>
        <dbReference type="PROSITE" id="PS50206"/>
    </source>
</evidence>
<dbReference type="GO" id="GO:0006749">
    <property type="term" value="P:glutathione metabolic process"/>
    <property type="evidence" value="ECO:0007669"/>
    <property type="project" value="InterPro"/>
</dbReference>
<dbReference type="GO" id="GO:0016787">
    <property type="term" value="F:hydrolase activity"/>
    <property type="evidence" value="ECO:0007669"/>
    <property type="project" value="UniProtKB-KW"/>
</dbReference>
<dbReference type="SUPFAM" id="SSF52821">
    <property type="entry name" value="Rhodanese/Cell cycle control phosphatase"/>
    <property type="match status" value="2"/>
</dbReference>
<dbReference type="CDD" id="cd07724">
    <property type="entry name" value="POD-like_MBL-fold"/>
    <property type="match status" value="1"/>
</dbReference>
<dbReference type="STRING" id="1903181.BTN85_0318"/>
<protein>
    <submittedName>
        <fullName evidence="3">Rhodanese Homology Domain fused to beta-lactamase superfamily hydrolase</fullName>
    </submittedName>
</protein>
<accession>A0A1Q6DU16</accession>
<dbReference type="Pfam" id="PF00581">
    <property type="entry name" value="Rhodanese"/>
    <property type="match status" value="2"/>
</dbReference>
<dbReference type="Gene3D" id="3.40.250.10">
    <property type="entry name" value="Rhodanese-like domain"/>
    <property type="match status" value="2"/>
</dbReference>
<dbReference type="InterPro" id="IPR001763">
    <property type="entry name" value="Rhodanese-like_dom"/>
</dbReference>
<name>A0A1Q6DU16_METT1</name>
<dbReference type="Proteomes" id="UP000185744">
    <property type="component" value="Unassembled WGS sequence"/>
</dbReference>
<dbReference type="SMART" id="SM00450">
    <property type="entry name" value="RHOD"/>
    <property type="match status" value="2"/>
</dbReference>
<keyword evidence="4" id="KW-1185">Reference proteome</keyword>
<organism evidence="3 4">
    <name type="scientific">Methanohalarchaeum thermophilum</name>
    <dbReference type="NCBI Taxonomy" id="1903181"/>
    <lineage>
        <taxon>Archaea</taxon>
        <taxon>Methanobacteriati</taxon>
        <taxon>Methanobacteriota</taxon>
        <taxon>Methanonatronarchaeia</taxon>
        <taxon>Methanonatronarchaeales</taxon>
        <taxon>Methanonatronarchaeaceae</taxon>
        <taxon>Candidatus Methanohalarchaeum</taxon>
    </lineage>
</organism>
<dbReference type="PANTHER" id="PTHR43084">
    <property type="entry name" value="PERSULFIDE DIOXYGENASE ETHE1"/>
    <property type="match status" value="1"/>
</dbReference>
<dbReference type="Pfam" id="PF00753">
    <property type="entry name" value="Lactamase_B"/>
    <property type="match status" value="1"/>
</dbReference>
<evidence type="ECO:0000313" key="4">
    <source>
        <dbReference type="Proteomes" id="UP000185744"/>
    </source>
</evidence>
<keyword evidence="1" id="KW-0479">Metal-binding</keyword>
<reference evidence="3" key="1">
    <citation type="submission" date="2016-12" db="EMBL/GenBank/DDBJ databases">
        <title>Discovery of methanogenic haloarchaea.</title>
        <authorList>
            <person name="Sorokin D.Y."/>
            <person name="Makarova K.S."/>
            <person name="Abbas B."/>
            <person name="Ferrer M."/>
            <person name="Golyshin P.N."/>
        </authorList>
    </citation>
    <scope>NUCLEOTIDE SEQUENCE [LARGE SCALE GENOMIC DNA]</scope>
    <source>
        <strain evidence="3">HMET1</strain>
    </source>
</reference>
<keyword evidence="3" id="KW-0378">Hydrolase</keyword>
<dbReference type="InterPro" id="IPR036866">
    <property type="entry name" value="RibonucZ/Hydroxyglut_hydro"/>
</dbReference>
<dbReference type="GO" id="GO:0050313">
    <property type="term" value="F:sulfur dioxygenase activity"/>
    <property type="evidence" value="ECO:0007669"/>
    <property type="project" value="InterPro"/>
</dbReference>
<dbReference type="InterPro" id="IPR001279">
    <property type="entry name" value="Metallo-B-lactamas"/>
</dbReference>
<dbReference type="SMART" id="SM00849">
    <property type="entry name" value="Lactamase_B"/>
    <property type="match status" value="1"/>
</dbReference>
<dbReference type="GO" id="GO:0070813">
    <property type="term" value="P:hydrogen sulfide metabolic process"/>
    <property type="evidence" value="ECO:0007669"/>
    <property type="project" value="TreeGrafter"/>
</dbReference>
<proteinExistence type="predicted"/>
<dbReference type="PANTHER" id="PTHR43084:SF1">
    <property type="entry name" value="PERSULFIDE DIOXYGENASE ETHE1, MITOCHONDRIAL"/>
    <property type="match status" value="1"/>
</dbReference>
<dbReference type="EMBL" id="MSDW01000001">
    <property type="protein sequence ID" value="OKY77843.1"/>
    <property type="molecule type" value="Genomic_DNA"/>
</dbReference>
<dbReference type="InterPro" id="IPR044528">
    <property type="entry name" value="POD-like_MBL-fold"/>
</dbReference>
<dbReference type="CDD" id="cd00158">
    <property type="entry name" value="RHOD"/>
    <property type="match status" value="1"/>
</dbReference>
<evidence type="ECO:0000256" key="1">
    <source>
        <dbReference type="ARBA" id="ARBA00022723"/>
    </source>
</evidence>
<feature type="domain" description="Rhodanese" evidence="2">
    <location>
        <begin position="364"/>
        <end position="448"/>
    </location>
</feature>
<feature type="domain" description="Rhodanese" evidence="2">
    <location>
        <begin position="259"/>
        <end position="349"/>
    </location>
</feature>
<dbReference type="SUPFAM" id="SSF56281">
    <property type="entry name" value="Metallo-hydrolase/oxidoreductase"/>
    <property type="match status" value="1"/>
</dbReference>
<dbReference type="PROSITE" id="PS50206">
    <property type="entry name" value="RHODANESE_3"/>
    <property type="match status" value="2"/>
</dbReference>
<sequence>MLFERIESEGLAHYSYIIGDGTEAAVIDPRRDVEVYLKKAREQEMDIKYVLETHRNEDYVVGSREIKNRTECEIWHADRQLEYEYGKPVEEGVEFEIGDLSIEAIHTPGHTPGSMSYLLKEYSGENWALFSGDALFAGDVGRVDLLGMDKAEENAEALYDSIFNKILKLGDEVLLFPAHGPGSVCAESIANRKWTTIGIEKKRNPKLRYDTKKEFVNEIKEKLERPPYFRKMEELNLKPPLLGDIPWPNPMSPAEFQKQAQDNWVLDTRTELSYGAAHTPHSISIWKDGVPSFVGWFLDYQKPISLVTESPQELEKVTKYLIRLGYDEIEGYLSGGMVKWHMSGKNSHSIEMLTVQDLCEKIDKEKELDILDVRGKEEIKENGRIEGAEEIHLTKIKQNISKIKELDDIHIFCGSGLRSMIAASILRNKGIKNLKVVLGGLSGWKSNKCHIK</sequence>
<dbReference type="AlphaFoldDB" id="A0A1Q6DU16"/>
<dbReference type="Gene3D" id="3.60.15.10">
    <property type="entry name" value="Ribonuclease Z/Hydroxyacylglutathione hydrolase-like"/>
    <property type="match status" value="1"/>
</dbReference>
<dbReference type="InterPro" id="IPR051682">
    <property type="entry name" value="Mito_Persulfide_Diox"/>
</dbReference>
<dbReference type="InterPro" id="IPR036873">
    <property type="entry name" value="Rhodanese-like_dom_sf"/>
</dbReference>
<gene>
    <name evidence="3" type="ORF">BTN85_0318</name>
</gene>
<comment type="caution">
    <text evidence="3">The sequence shown here is derived from an EMBL/GenBank/DDBJ whole genome shotgun (WGS) entry which is preliminary data.</text>
</comment>
<dbReference type="InParanoid" id="A0A1Q6DU16"/>
<dbReference type="GO" id="GO:0046872">
    <property type="term" value="F:metal ion binding"/>
    <property type="evidence" value="ECO:0007669"/>
    <property type="project" value="UniProtKB-KW"/>
</dbReference>
<evidence type="ECO:0000313" key="3">
    <source>
        <dbReference type="EMBL" id="OKY77843.1"/>
    </source>
</evidence>